<protein>
    <submittedName>
        <fullName evidence="5">AraC family transcriptional regulator</fullName>
    </submittedName>
</protein>
<dbReference type="GO" id="GO:0043565">
    <property type="term" value="F:sequence-specific DNA binding"/>
    <property type="evidence" value="ECO:0007669"/>
    <property type="project" value="InterPro"/>
</dbReference>
<gene>
    <name evidence="5" type="ORF">C8N31_1037</name>
</gene>
<dbReference type="GO" id="GO:0003700">
    <property type="term" value="F:DNA-binding transcription factor activity"/>
    <property type="evidence" value="ECO:0007669"/>
    <property type="project" value="InterPro"/>
</dbReference>
<feature type="domain" description="HTH araC/xylS-type" evidence="4">
    <location>
        <begin position="229"/>
        <end position="329"/>
    </location>
</feature>
<evidence type="ECO:0000256" key="3">
    <source>
        <dbReference type="ARBA" id="ARBA00023163"/>
    </source>
</evidence>
<evidence type="ECO:0000313" key="5">
    <source>
        <dbReference type="EMBL" id="PTX74531.1"/>
    </source>
</evidence>
<dbReference type="Pfam" id="PF14525">
    <property type="entry name" value="AraC_binding_2"/>
    <property type="match status" value="1"/>
</dbReference>
<keyword evidence="2" id="KW-0238">DNA-binding</keyword>
<dbReference type="PANTHER" id="PTHR46796">
    <property type="entry name" value="HTH-TYPE TRANSCRIPTIONAL ACTIVATOR RHAS-RELATED"/>
    <property type="match status" value="1"/>
</dbReference>
<keyword evidence="3" id="KW-0804">Transcription</keyword>
<dbReference type="OrthoDB" id="9802263at2"/>
<accession>A0A2T6CGA3</accession>
<evidence type="ECO:0000313" key="6">
    <source>
        <dbReference type="Proteomes" id="UP000244092"/>
    </source>
</evidence>
<comment type="caution">
    <text evidence="5">The sequence shown here is derived from an EMBL/GenBank/DDBJ whole genome shotgun (WGS) entry which is preliminary data.</text>
</comment>
<dbReference type="SUPFAM" id="SSF46689">
    <property type="entry name" value="Homeodomain-like"/>
    <property type="match status" value="2"/>
</dbReference>
<dbReference type="InterPro" id="IPR018062">
    <property type="entry name" value="HTH_AraC-typ_CS"/>
</dbReference>
<dbReference type="InterPro" id="IPR018060">
    <property type="entry name" value="HTH_AraC"/>
</dbReference>
<dbReference type="InterPro" id="IPR050204">
    <property type="entry name" value="AraC_XylS_family_regulators"/>
</dbReference>
<evidence type="ECO:0000259" key="4">
    <source>
        <dbReference type="PROSITE" id="PS01124"/>
    </source>
</evidence>
<dbReference type="EMBL" id="QBKU01000003">
    <property type="protein sequence ID" value="PTX74531.1"/>
    <property type="molecule type" value="Genomic_DNA"/>
</dbReference>
<organism evidence="5 6">
    <name type="scientific">Sulfitobacter mediterraneus</name>
    <dbReference type="NCBI Taxonomy" id="83219"/>
    <lineage>
        <taxon>Bacteria</taxon>
        <taxon>Pseudomonadati</taxon>
        <taxon>Pseudomonadota</taxon>
        <taxon>Alphaproteobacteria</taxon>
        <taxon>Rhodobacterales</taxon>
        <taxon>Roseobacteraceae</taxon>
        <taxon>Sulfitobacter</taxon>
    </lineage>
</organism>
<reference evidence="5 6" key="1">
    <citation type="submission" date="2018-04" db="EMBL/GenBank/DDBJ databases">
        <title>Genomic Encyclopedia of Archaeal and Bacterial Type Strains, Phase II (KMG-II): from individual species to whole genera.</title>
        <authorList>
            <person name="Goeker M."/>
        </authorList>
    </citation>
    <scope>NUCLEOTIDE SEQUENCE [LARGE SCALE GENOMIC DNA]</scope>
    <source>
        <strain evidence="5 6">DSM 12244</strain>
    </source>
</reference>
<dbReference type="Proteomes" id="UP000244092">
    <property type="component" value="Unassembled WGS sequence"/>
</dbReference>
<dbReference type="Gene3D" id="1.10.10.60">
    <property type="entry name" value="Homeodomain-like"/>
    <property type="match status" value="1"/>
</dbReference>
<dbReference type="InterPro" id="IPR035418">
    <property type="entry name" value="AraC-bd_2"/>
</dbReference>
<dbReference type="Pfam" id="PF12833">
    <property type="entry name" value="HTH_18"/>
    <property type="match status" value="1"/>
</dbReference>
<evidence type="ECO:0000256" key="2">
    <source>
        <dbReference type="ARBA" id="ARBA00023125"/>
    </source>
</evidence>
<proteinExistence type="predicted"/>
<dbReference type="SMART" id="SM00342">
    <property type="entry name" value="HTH_ARAC"/>
    <property type="match status" value="1"/>
</dbReference>
<keyword evidence="1" id="KW-0805">Transcription regulation</keyword>
<dbReference type="RefSeq" id="WP_025048499.1">
    <property type="nucleotide sequence ID" value="NZ_QBKU01000003.1"/>
</dbReference>
<evidence type="ECO:0000256" key="1">
    <source>
        <dbReference type="ARBA" id="ARBA00023015"/>
    </source>
</evidence>
<name>A0A2T6CGA3_9RHOB</name>
<dbReference type="PROSITE" id="PS00041">
    <property type="entry name" value="HTH_ARAC_FAMILY_1"/>
    <property type="match status" value="1"/>
</dbReference>
<dbReference type="InterPro" id="IPR009057">
    <property type="entry name" value="Homeodomain-like_sf"/>
</dbReference>
<dbReference type="AlphaFoldDB" id="A0A2T6CGA3"/>
<sequence length="329" mass="36854">MTRPANNVLPLGRNRLFQSSDLDEARAVVARKFCDHRLDRASRSGSFDAVHNRAEGQVTSLNYIQYGADVEIEPGELGSFYLIQIPLTGQARINNSAGYVDTGPGLGSVLNPHRHTSMRWREGCSQLLLQINAQQLNRVAERLVGRDLSGPVTFQTSVDQQCSNVGEWVSRLRTCFTLAEKDAIYAKGNLHTQALVEEQLIEGFLLCQPSNVSGLLSEDVEKAKNVHVRRAIQYIHYNFGETITVGEIAEVLQISPRSLQLGFKAELGLTPMQYLREKRLREARHALATSPDSDTIGDISERCGFGHFGRFSVEYKRRFGESPHETRRN</sequence>
<dbReference type="PROSITE" id="PS01124">
    <property type="entry name" value="HTH_ARAC_FAMILY_2"/>
    <property type="match status" value="1"/>
</dbReference>